<dbReference type="Proteomes" id="UP000673552">
    <property type="component" value="Unassembled WGS sequence"/>
</dbReference>
<sequence length="403" mass="44062">MLTHLSFLAFPPLLRRRQHVLSLVIVANARRCCTCLCSTLVRRGSVWCLLHTRSLLSLCSAPENAPMGKRVPTKRGDAADVAGHRLEEVAGASALSSTLSPRTLCQQKWAKRVDNAVIALRHVQQLLQQHTTEVDTVKRELEDITYTAAMLWAANPDELPAQYRDKYRPSYRRNSSASSTSRPADATPTAQRSGPDIPSLSASLKGDAFSGISGAALESVEQALLELSTVQRAKVSAALQSLFYAPPIVPPVMDSADDDFVTDSPATAADHAAQQKPTSRTKDLRAPTAVRVPSTAEPRATASITDGESLVSATGRYACIPPSLFLAMKELQMRRVNLEAQLTTSANATAQQLQRFRLLQEELMVSQYGLDAARRDPKQTNQRQRLEQQREQQTPPEDGIVSS</sequence>
<feature type="region of interest" description="Disordered" evidence="1">
    <location>
        <begin position="370"/>
        <end position="403"/>
    </location>
</feature>
<evidence type="ECO:0000313" key="3">
    <source>
        <dbReference type="Proteomes" id="UP000673552"/>
    </source>
</evidence>
<dbReference type="AlphaFoldDB" id="A0A836KGY6"/>
<feature type="compositionally biased region" description="Low complexity" evidence="1">
    <location>
        <begin position="172"/>
        <end position="190"/>
    </location>
</feature>
<dbReference type="OrthoDB" id="267101at2759"/>
<dbReference type="GeneID" id="92513831"/>
<proteinExistence type="predicted"/>
<protein>
    <submittedName>
        <fullName evidence="2">Uncharacterized protein</fullName>
    </submittedName>
</protein>
<dbReference type="KEGG" id="lmat:92513831"/>
<accession>A0A836KGY6</accession>
<feature type="region of interest" description="Disordered" evidence="1">
    <location>
        <begin position="255"/>
        <end position="285"/>
    </location>
</feature>
<dbReference type="EMBL" id="JAFEUZ010000030">
    <property type="protein sequence ID" value="KAG5472387.1"/>
    <property type="molecule type" value="Genomic_DNA"/>
</dbReference>
<comment type="caution">
    <text evidence="2">The sequence shown here is derived from an EMBL/GenBank/DDBJ whole genome shotgun (WGS) entry which is preliminary data.</text>
</comment>
<reference evidence="3" key="2">
    <citation type="journal article" date="2021" name="Sci. Data">
        <title>Chromosome-scale genome sequencing, assembly and annotation of six genomes from subfamily Leishmaniinae.</title>
        <authorList>
            <person name="Almutairi H."/>
            <person name="Urbaniak M.D."/>
            <person name="Bates M.D."/>
            <person name="Jariyapan N."/>
            <person name="Kwakye-Nuako G."/>
            <person name="Thomaz Soccol V."/>
            <person name="Al-Salem W.S."/>
            <person name="Dillon R.J."/>
            <person name="Bates P.A."/>
            <person name="Gatherer D."/>
        </authorList>
    </citation>
    <scope>NUCLEOTIDE SEQUENCE [LARGE SCALE GENOMIC DNA]</scope>
</reference>
<feature type="region of interest" description="Disordered" evidence="1">
    <location>
        <begin position="169"/>
        <end position="201"/>
    </location>
</feature>
<gene>
    <name evidence="2" type="ORF">LSCM1_03786</name>
</gene>
<reference evidence="3" key="1">
    <citation type="journal article" date="2021" name="Microbiol. Resour. Announc.">
        <title>LGAAP: Leishmaniinae Genome Assembly and Annotation Pipeline.</title>
        <authorList>
            <person name="Almutairi H."/>
            <person name="Urbaniak M.D."/>
            <person name="Bates M.D."/>
            <person name="Jariyapan N."/>
            <person name="Kwakye-Nuako G."/>
            <person name="Thomaz-Soccol V."/>
            <person name="Al-Salem W.S."/>
            <person name="Dillon R.J."/>
            <person name="Bates P.A."/>
            <person name="Gatherer D."/>
        </authorList>
    </citation>
    <scope>NUCLEOTIDE SEQUENCE [LARGE SCALE GENOMIC DNA]</scope>
</reference>
<evidence type="ECO:0000256" key="1">
    <source>
        <dbReference type="SAM" id="MobiDB-lite"/>
    </source>
</evidence>
<dbReference type="RefSeq" id="XP_067176687.1">
    <property type="nucleotide sequence ID" value="XM_067321319.1"/>
</dbReference>
<feature type="compositionally biased region" description="Basic and acidic residues" evidence="1">
    <location>
        <begin position="372"/>
        <end position="390"/>
    </location>
</feature>
<name>A0A836KGY6_9TRYP</name>
<organism evidence="2 3">
    <name type="scientific">Leishmania martiniquensis</name>
    <dbReference type="NCBI Taxonomy" id="1580590"/>
    <lineage>
        <taxon>Eukaryota</taxon>
        <taxon>Discoba</taxon>
        <taxon>Euglenozoa</taxon>
        <taxon>Kinetoplastea</taxon>
        <taxon>Metakinetoplastina</taxon>
        <taxon>Trypanosomatida</taxon>
        <taxon>Trypanosomatidae</taxon>
        <taxon>Leishmaniinae</taxon>
        <taxon>Leishmania</taxon>
    </lineage>
</organism>
<evidence type="ECO:0000313" key="2">
    <source>
        <dbReference type="EMBL" id="KAG5472387.1"/>
    </source>
</evidence>
<keyword evidence="3" id="KW-1185">Reference proteome</keyword>